<protein>
    <submittedName>
        <fullName evidence="6">AraC family transcriptional regulator</fullName>
    </submittedName>
</protein>
<evidence type="ECO:0000313" key="7">
    <source>
        <dbReference type="Proteomes" id="UP001319200"/>
    </source>
</evidence>
<dbReference type="EMBL" id="JAHESF010000014">
    <property type="protein sequence ID" value="MBT1698326.1"/>
    <property type="molecule type" value="Genomic_DNA"/>
</dbReference>
<keyword evidence="4" id="KW-1133">Transmembrane helix</keyword>
<feature type="transmembrane region" description="Helical" evidence="4">
    <location>
        <begin position="119"/>
        <end position="138"/>
    </location>
</feature>
<evidence type="ECO:0000256" key="2">
    <source>
        <dbReference type="ARBA" id="ARBA00023125"/>
    </source>
</evidence>
<dbReference type="InterPro" id="IPR009057">
    <property type="entry name" value="Homeodomain-like_sf"/>
</dbReference>
<dbReference type="PANTHER" id="PTHR43280:SF29">
    <property type="entry name" value="ARAC-FAMILY TRANSCRIPTIONAL REGULATOR"/>
    <property type="match status" value="1"/>
</dbReference>
<sequence>MDYIFIICTLAVGHSLFMALTLLIIGKKRANRLLALLLFLLALRVGKSVVGMFFLPGMVYELSAVGVVAMAAIGPVLVLLVKSLFVTSPPSRNIYWHFLPAALLPFILPLSGWKVLGPAYYTITLHVLIYIILCYWLVWSNRSLFRTDDLKWKWALNLLAAVSLLWCSFVLQVTVYQRLIYAVNVITAALVFYALSLWAIKRARIFLPDPRQKSEPTDTEAYEALGKQIRQMLEAEQIFTDPNLTVTSLAARLKVQPYLLSRAINYFFKKSFSELLIQYRIKKAEQLLLSPQHKNYTVEAIAFESGFNTPSAFYAAFKKIHKTTPARFKVGN</sequence>
<feature type="domain" description="HTH araC/xylS-type" evidence="5">
    <location>
        <begin position="227"/>
        <end position="331"/>
    </location>
</feature>
<feature type="transmembrane region" description="Helical" evidence="4">
    <location>
        <begin position="33"/>
        <end position="56"/>
    </location>
</feature>
<dbReference type="PANTHER" id="PTHR43280">
    <property type="entry name" value="ARAC-FAMILY TRANSCRIPTIONAL REGULATOR"/>
    <property type="match status" value="1"/>
</dbReference>
<dbReference type="Pfam" id="PF12833">
    <property type="entry name" value="HTH_18"/>
    <property type="match status" value="1"/>
</dbReference>
<name>A0AAP2DL24_9BACT</name>
<evidence type="ECO:0000256" key="1">
    <source>
        <dbReference type="ARBA" id="ARBA00023015"/>
    </source>
</evidence>
<reference evidence="6 7" key="1">
    <citation type="submission" date="2021-05" db="EMBL/GenBank/DDBJ databases">
        <title>A Polyphasic approach of four new species of the genus Ohtaekwangia: Ohtaekwangia histidinii sp. nov., Ohtaekwangia cretensis sp. nov., Ohtaekwangia indiensis sp. nov., Ohtaekwangia reichenbachii sp. nov. from diverse environment.</title>
        <authorList>
            <person name="Octaviana S."/>
        </authorList>
    </citation>
    <scope>NUCLEOTIDE SEQUENCE [LARGE SCALE GENOMIC DNA]</scope>
    <source>
        <strain evidence="6 7">PWU4</strain>
    </source>
</reference>
<dbReference type="SUPFAM" id="SSF46689">
    <property type="entry name" value="Homeodomain-like"/>
    <property type="match status" value="1"/>
</dbReference>
<dbReference type="AlphaFoldDB" id="A0AAP2DL24"/>
<keyword evidence="4" id="KW-0472">Membrane</keyword>
<dbReference type="RefSeq" id="WP_254164367.1">
    <property type="nucleotide sequence ID" value="NZ_JAHESF010000014.1"/>
</dbReference>
<keyword evidence="2" id="KW-0238">DNA-binding</keyword>
<dbReference type="Gene3D" id="1.10.10.60">
    <property type="entry name" value="Homeodomain-like"/>
    <property type="match status" value="1"/>
</dbReference>
<keyword evidence="3" id="KW-0804">Transcription</keyword>
<keyword evidence="4" id="KW-0812">Transmembrane</keyword>
<evidence type="ECO:0000256" key="4">
    <source>
        <dbReference type="SAM" id="Phobius"/>
    </source>
</evidence>
<gene>
    <name evidence="6" type="ORF">KK083_15655</name>
</gene>
<evidence type="ECO:0000256" key="3">
    <source>
        <dbReference type="ARBA" id="ARBA00023163"/>
    </source>
</evidence>
<dbReference type="PROSITE" id="PS00041">
    <property type="entry name" value="HTH_ARAC_FAMILY_1"/>
    <property type="match status" value="1"/>
</dbReference>
<dbReference type="InterPro" id="IPR018062">
    <property type="entry name" value="HTH_AraC-typ_CS"/>
</dbReference>
<keyword evidence="7" id="KW-1185">Reference proteome</keyword>
<feature type="transmembrane region" description="Helical" evidence="4">
    <location>
        <begin position="62"/>
        <end position="81"/>
    </location>
</feature>
<feature type="transmembrane region" description="Helical" evidence="4">
    <location>
        <begin position="6"/>
        <end position="26"/>
    </location>
</feature>
<evidence type="ECO:0000313" key="6">
    <source>
        <dbReference type="EMBL" id="MBT1698326.1"/>
    </source>
</evidence>
<evidence type="ECO:0000259" key="5">
    <source>
        <dbReference type="PROSITE" id="PS01124"/>
    </source>
</evidence>
<organism evidence="6 7">
    <name type="scientific">Chryseosolibacter histidini</name>
    <dbReference type="NCBI Taxonomy" id="2782349"/>
    <lineage>
        <taxon>Bacteria</taxon>
        <taxon>Pseudomonadati</taxon>
        <taxon>Bacteroidota</taxon>
        <taxon>Cytophagia</taxon>
        <taxon>Cytophagales</taxon>
        <taxon>Chryseotaleaceae</taxon>
        <taxon>Chryseosolibacter</taxon>
    </lineage>
</organism>
<keyword evidence="1" id="KW-0805">Transcription regulation</keyword>
<dbReference type="GO" id="GO:0003700">
    <property type="term" value="F:DNA-binding transcription factor activity"/>
    <property type="evidence" value="ECO:0007669"/>
    <property type="project" value="InterPro"/>
</dbReference>
<feature type="transmembrane region" description="Helical" evidence="4">
    <location>
        <begin position="93"/>
        <end position="113"/>
    </location>
</feature>
<dbReference type="GO" id="GO:0043565">
    <property type="term" value="F:sequence-specific DNA binding"/>
    <property type="evidence" value="ECO:0007669"/>
    <property type="project" value="InterPro"/>
</dbReference>
<dbReference type="InterPro" id="IPR018060">
    <property type="entry name" value="HTH_AraC"/>
</dbReference>
<dbReference type="PROSITE" id="PS01124">
    <property type="entry name" value="HTH_ARAC_FAMILY_2"/>
    <property type="match status" value="1"/>
</dbReference>
<dbReference type="Proteomes" id="UP001319200">
    <property type="component" value="Unassembled WGS sequence"/>
</dbReference>
<feature type="transmembrane region" description="Helical" evidence="4">
    <location>
        <begin position="154"/>
        <end position="173"/>
    </location>
</feature>
<dbReference type="SMART" id="SM00342">
    <property type="entry name" value="HTH_ARAC"/>
    <property type="match status" value="1"/>
</dbReference>
<comment type="caution">
    <text evidence="6">The sequence shown here is derived from an EMBL/GenBank/DDBJ whole genome shotgun (WGS) entry which is preliminary data.</text>
</comment>
<accession>A0AAP2DL24</accession>
<proteinExistence type="predicted"/>
<feature type="transmembrane region" description="Helical" evidence="4">
    <location>
        <begin position="179"/>
        <end position="200"/>
    </location>
</feature>